<keyword evidence="1" id="KW-0479">Metal-binding</keyword>
<name>A0ABQ8YE42_9EUKA</name>
<comment type="caution">
    <text evidence="5">The sequence shown here is derived from an EMBL/GenBank/DDBJ whole genome shotgun (WGS) entry which is preliminary data.</text>
</comment>
<dbReference type="Gene3D" id="1.10.400.10">
    <property type="entry name" value="GI Alpha 1, domain 2-like"/>
    <property type="match status" value="1"/>
</dbReference>
<evidence type="ECO:0000313" key="5">
    <source>
        <dbReference type="EMBL" id="KAJ6242872.1"/>
    </source>
</evidence>
<sequence>MGQKNTKNKSKKKKIIKEQETNTTIEDQLQYASENTEKLVKILVLGCGESGKTTFIKQLRILHTNGFVNSDRELYHKNIRLNIILHIKILLKACSDFGWELQEENKKIVKTVLLKMPNQESSLTPKTGKQIKQVWADSALKTAYENRYKFQLPDSANYYLDGIDRIADSNYVPTDRDILNCRVPTTGVNEIQFKFGDIPWNVIDVGGQRSERRKWIHQFDDVTLIIYVVATSEYNQQLFEDESVNRMQESLTLFTKTANNEYFREKNCVIFFNKMDLFEEKIKKYDFSKCFPDYEGGNDLDEAKKFIKKKFIEVGQNGQRNIFAHYTCATDTRNIEKVFDAVNVSILENTLKIGGYI</sequence>
<dbReference type="PANTHER" id="PTHR10218:SF302">
    <property type="entry name" value="GUANINE NUCLEOTIDE-BINDING PROTEIN ALPHA-5 SUBUNIT"/>
    <property type="match status" value="1"/>
</dbReference>
<dbReference type="PROSITE" id="PS51882">
    <property type="entry name" value="G_ALPHA"/>
    <property type="match status" value="1"/>
</dbReference>
<dbReference type="Proteomes" id="UP001150062">
    <property type="component" value="Unassembled WGS sequence"/>
</dbReference>
<proteinExistence type="predicted"/>
<dbReference type="InterPro" id="IPR027417">
    <property type="entry name" value="P-loop_NTPase"/>
</dbReference>
<dbReference type="CDD" id="cd00066">
    <property type="entry name" value="G-alpha"/>
    <property type="match status" value="1"/>
</dbReference>
<keyword evidence="6" id="KW-1185">Reference proteome</keyword>
<keyword evidence="2" id="KW-0547">Nucleotide-binding</keyword>
<dbReference type="PRINTS" id="PR00318">
    <property type="entry name" value="GPROTEINA"/>
</dbReference>
<dbReference type="SUPFAM" id="SSF52540">
    <property type="entry name" value="P-loop containing nucleoside triphosphate hydrolases"/>
    <property type="match status" value="1"/>
</dbReference>
<keyword evidence="3" id="KW-0342">GTP-binding</keyword>
<dbReference type="Pfam" id="PF00503">
    <property type="entry name" value="G-alpha"/>
    <property type="match status" value="1"/>
</dbReference>
<evidence type="ECO:0000313" key="6">
    <source>
        <dbReference type="Proteomes" id="UP001150062"/>
    </source>
</evidence>
<evidence type="ECO:0000256" key="1">
    <source>
        <dbReference type="ARBA" id="ARBA00022723"/>
    </source>
</evidence>
<dbReference type="SUPFAM" id="SSF47895">
    <property type="entry name" value="Transducin (alpha subunit), insertion domain"/>
    <property type="match status" value="1"/>
</dbReference>
<organism evidence="5 6">
    <name type="scientific">Anaeramoeba flamelloides</name>
    <dbReference type="NCBI Taxonomy" id="1746091"/>
    <lineage>
        <taxon>Eukaryota</taxon>
        <taxon>Metamonada</taxon>
        <taxon>Anaeramoebidae</taxon>
        <taxon>Anaeramoeba</taxon>
    </lineage>
</organism>
<dbReference type="InterPro" id="IPR001019">
    <property type="entry name" value="Gprotein_alpha_su"/>
</dbReference>
<accession>A0ABQ8YE42</accession>
<reference evidence="5" key="1">
    <citation type="submission" date="2022-08" db="EMBL/GenBank/DDBJ databases">
        <title>Novel sulfate-reducing endosymbionts in the free-living metamonad Anaeramoeba.</title>
        <authorList>
            <person name="Jerlstrom-Hultqvist J."/>
            <person name="Cepicka I."/>
            <person name="Gallot-Lavallee L."/>
            <person name="Salas-Leiva D."/>
            <person name="Curtis B.A."/>
            <person name="Zahonova K."/>
            <person name="Pipaliya S."/>
            <person name="Dacks J."/>
            <person name="Roger A.J."/>
        </authorList>
    </citation>
    <scope>NUCLEOTIDE SEQUENCE</scope>
    <source>
        <strain evidence="5">Schooner1</strain>
    </source>
</reference>
<evidence type="ECO:0000256" key="2">
    <source>
        <dbReference type="ARBA" id="ARBA00022741"/>
    </source>
</evidence>
<evidence type="ECO:0000256" key="3">
    <source>
        <dbReference type="ARBA" id="ARBA00023134"/>
    </source>
</evidence>
<dbReference type="SMART" id="SM00275">
    <property type="entry name" value="G_alpha"/>
    <property type="match status" value="1"/>
</dbReference>
<dbReference type="PANTHER" id="PTHR10218">
    <property type="entry name" value="GTP-BINDING PROTEIN ALPHA SUBUNIT"/>
    <property type="match status" value="1"/>
</dbReference>
<gene>
    <name evidence="5" type="ORF">M0813_02722</name>
</gene>
<keyword evidence="4" id="KW-0807">Transducer</keyword>
<dbReference type="Gene3D" id="3.40.50.300">
    <property type="entry name" value="P-loop containing nucleotide triphosphate hydrolases"/>
    <property type="match status" value="1"/>
</dbReference>
<dbReference type="EMBL" id="JAOAOG010000173">
    <property type="protein sequence ID" value="KAJ6242872.1"/>
    <property type="molecule type" value="Genomic_DNA"/>
</dbReference>
<protein>
    <submittedName>
        <fullName evidence="5">Guanine nucleotide-binding protein g(O) subunit alpha</fullName>
    </submittedName>
</protein>
<dbReference type="InterPro" id="IPR011025">
    <property type="entry name" value="GproteinA_insert"/>
</dbReference>
<evidence type="ECO:0000256" key="4">
    <source>
        <dbReference type="ARBA" id="ARBA00023224"/>
    </source>
</evidence>